<sequence>MATAFTFSGISFPTFVNPTNVKAETAKEPGNIPANAEVFFDANNEIQSFNVGSYWDVYDQYLLGNIVNKNNGLKLTSSTDGGIISGADTSQAAEVTSPQTYQISMTGSNGDSATKTISGVSIPKNATVTLTGSGGACSEETNTVTWTIPVLNAGESLRKERLLQLKFLLRRLKV</sequence>
<reference evidence="1 2" key="1">
    <citation type="submission" date="2020-08" db="EMBL/GenBank/DDBJ databases">
        <title>Genome public.</title>
        <authorList>
            <person name="Liu C."/>
            <person name="Sun Q."/>
        </authorList>
    </citation>
    <scope>NUCLEOTIDE SEQUENCE [LARGE SCALE GENOMIC DNA]</scope>
    <source>
        <strain evidence="1 2">BX4</strain>
    </source>
</reference>
<proteinExistence type="predicted"/>
<organism evidence="1 2">
    <name type="scientific">Eubacterium segne</name>
    <dbReference type="NCBI Taxonomy" id="2763045"/>
    <lineage>
        <taxon>Bacteria</taxon>
        <taxon>Bacillati</taxon>
        <taxon>Bacillota</taxon>
        <taxon>Clostridia</taxon>
        <taxon>Eubacteriales</taxon>
        <taxon>Eubacteriaceae</taxon>
        <taxon>Eubacterium</taxon>
    </lineage>
</organism>
<name>A0ABR7F574_9FIRM</name>
<dbReference type="EMBL" id="JACOOZ010000010">
    <property type="protein sequence ID" value="MBC5668763.1"/>
    <property type="molecule type" value="Genomic_DNA"/>
</dbReference>
<gene>
    <name evidence="1" type="ORF">H8S00_12375</name>
</gene>
<evidence type="ECO:0000313" key="2">
    <source>
        <dbReference type="Proteomes" id="UP000597877"/>
    </source>
</evidence>
<protein>
    <submittedName>
        <fullName evidence="1">Uncharacterized protein</fullName>
    </submittedName>
</protein>
<accession>A0ABR7F574</accession>
<evidence type="ECO:0000313" key="1">
    <source>
        <dbReference type="EMBL" id="MBC5668763.1"/>
    </source>
</evidence>
<keyword evidence="2" id="KW-1185">Reference proteome</keyword>
<comment type="caution">
    <text evidence="1">The sequence shown here is derived from an EMBL/GenBank/DDBJ whole genome shotgun (WGS) entry which is preliminary data.</text>
</comment>
<dbReference type="RefSeq" id="WP_186840649.1">
    <property type="nucleotide sequence ID" value="NZ_JACOOZ010000010.1"/>
</dbReference>
<dbReference type="Proteomes" id="UP000597877">
    <property type="component" value="Unassembled WGS sequence"/>
</dbReference>